<evidence type="ECO:0000256" key="4">
    <source>
        <dbReference type="ARBA" id="ARBA00022597"/>
    </source>
</evidence>
<evidence type="ECO:0000256" key="7">
    <source>
        <dbReference type="ARBA" id="ARBA00022777"/>
    </source>
</evidence>
<keyword evidence="7" id="KW-0418">Kinase</keyword>
<dbReference type="InterPro" id="IPR036662">
    <property type="entry name" value="PTS_EIIA_man-typ_sf"/>
</dbReference>
<dbReference type="InterPro" id="IPR051471">
    <property type="entry name" value="Bacterial_PTS_sugar_comp"/>
</dbReference>
<keyword evidence="5" id="KW-0808">Transferase</keyword>
<comment type="subcellular location">
    <subcellularLocation>
        <location evidence="1">Cytoplasm</location>
    </subcellularLocation>
</comment>
<dbReference type="Pfam" id="PF03610">
    <property type="entry name" value="EIIA-man"/>
    <property type="match status" value="1"/>
</dbReference>
<dbReference type="Gene3D" id="3.40.50.510">
    <property type="entry name" value="Phosphotransferase system, mannose-type IIA component"/>
    <property type="match status" value="1"/>
</dbReference>
<dbReference type="SUPFAM" id="SSF53062">
    <property type="entry name" value="PTS system fructose IIA component-like"/>
    <property type="match status" value="1"/>
</dbReference>
<dbReference type="eggNOG" id="COG2893">
    <property type="taxonomic scope" value="Bacteria"/>
</dbReference>
<dbReference type="GO" id="GO:0009401">
    <property type="term" value="P:phosphoenolpyruvate-dependent sugar phosphotransferase system"/>
    <property type="evidence" value="ECO:0007669"/>
    <property type="project" value="UniProtKB-KW"/>
</dbReference>
<dbReference type="GO" id="GO:0005737">
    <property type="term" value="C:cytoplasm"/>
    <property type="evidence" value="ECO:0007669"/>
    <property type="project" value="UniProtKB-SubCell"/>
</dbReference>
<proteinExistence type="predicted"/>
<dbReference type="HOGENOM" id="CLU_123235_0_1_7"/>
<dbReference type="InterPro" id="IPR033887">
    <property type="entry name" value="PTS_IIA_man"/>
</dbReference>
<reference evidence="9 10" key="1">
    <citation type="journal article" date="2011" name="J. Bacteriol.">
        <title>Genome sequence of the mercury-methylating and pleomorphic Desulfovibrio africanus Strain Walvis Bay.</title>
        <authorList>
            <person name="Brown S.D."/>
            <person name="Wall J.D."/>
            <person name="Kucken A.M."/>
            <person name="Gilmour C.C."/>
            <person name="Podar M."/>
            <person name="Brandt C.C."/>
            <person name="Teshima H."/>
            <person name="Detter J.C."/>
            <person name="Han C.S."/>
            <person name="Land M.L."/>
            <person name="Lucas S."/>
            <person name="Han J."/>
            <person name="Pennacchio L."/>
            <person name="Nolan M."/>
            <person name="Pitluck S."/>
            <person name="Woyke T."/>
            <person name="Goodwin L."/>
            <person name="Palumbo A.V."/>
            <person name="Elias D.A."/>
        </authorList>
    </citation>
    <scope>NUCLEOTIDE SEQUENCE [LARGE SCALE GENOMIC DNA]</scope>
    <source>
        <strain evidence="9 10">Walvis Bay</strain>
    </source>
</reference>
<name>F3Z3C2_DESAF</name>
<accession>F3Z3C2</accession>
<evidence type="ECO:0000256" key="2">
    <source>
        <dbReference type="ARBA" id="ARBA00022448"/>
    </source>
</evidence>
<evidence type="ECO:0000256" key="1">
    <source>
        <dbReference type="ARBA" id="ARBA00004496"/>
    </source>
</evidence>
<keyword evidence="6" id="KW-0598">Phosphotransferase system</keyword>
<organism evidence="9 10">
    <name type="scientific">Desulfocurvibacter africanus subsp. africanus str. Walvis Bay</name>
    <dbReference type="NCBI Taxonomy" id="690850"/>
    <lineage>
        <taxon>Bacteria</taxon>
        <taxon>Pseudomonadati</taxon>
        <taxon>Thermodesulfobacteriota</taxon>
        <taxon>Desulfovibrionia</taxon>
        <taxon>Desulfovibrionales</taxon>
        <taxon>Desulfovibrionaceae</taxon>
        <taxon>Desulfocurvibacter</taxon>
    </lineage>
</organism>
<evidence type="ECO:0000256" key="5">
    <source>
        <dbReference type="ARBA" id="ARBA00022679"/>
    </source>
</evidence>
<dbReference type="InterPro" id="IPR004701">
    <property type="entry name" value="PTS_EIIA_man-typ"/>
</dbReference>
<dbReference type="EMBL" id="CP003221">
    <property type="protein sequence ID" value="EGJ51462.1"/>
    <property type="molecule type" value="Genomic_DNA"/>
</dbReference>
<evidence type="ECO:0000313" key="9">
    <source>
        <dbReference type="EMBL" id="EGJ51462.1"/>
    </source>
</evidence>
<dbReference type="GO" id="GO:0016020">
    <property type="term" value="C:membrane"/>
    <property type="evidence" value="ECO:0007669"/>
    <property type="project" value="InterPro"/>
</dbReference>
<dbReference type="Proteomes" id="UP000007844">
    <property type="component" value="Chromosome"/>
</dbReference>
<dbReference type="STRING" id="690850.Desaf_3165"/>
<evidence type="ECO:0000259" key="8">
    <source>
        <dbReference type="PROSITE" id="PS51096"/>
    </source>
</evidence>
<dbReference type="CDD" id="cd00006">
    <property type="entry name" value="PTS_IIA_man"/>
    <property type="match status" value="1"/>
</dbReference>
<keyword evidence="2" id="KW-0813">Transport</keyword>
<keyword evidence="4" id="KW-0762">Sugar transport</keyword>
<evidence type="ECO:0000313" key="10">
    <source>
        <dbReference type="Proteomes" id="UP000007844"/>
    </source>
</evidence>
<dbReference type="PANTHER" id="PTHR33799">
    <property type="entry name" value="PTS PERMEASE-RELATED-RELATED"/>
    <property type="match status" value="1"/>
</dbReference>
<sequence>MPTHGLQSIFKSKCSNCLWTGERRGDNQNAMKVIRKDQPKITGVIIVTHTDYGERLLAAAQLILGQQGGCRSIPVDVTSNVEETVRTIKTAIQDTDTGNGALILTDMFGGTPTNLSLSLLGTAHIEVITGVNLPMLLKVFGSRHLPPADLAREAKKAGVQGIVVAGEVLRQKIADG</sequence>
<dbReference type="AlphaFoldDB" id="F3Z3C2"/>
<dbReference type="KEGG" id="daf:Desaf_3165"/>
<dbReference type="PANTHER" id="PTHR33799:SF1">
    <property type="entry name" value="PTS SYSTEM MANNOSE-SPECIFIC EIIAB COMPONENT-RELATED"/>
    <property type="match status" value="1"/>
</dbReference>
<evidence type="ECO:0000256" key="3">
    <source>
        <dbReference type="ARBA" id="ARBA00022490"/>
    </source>
</evidence>
<protein>
    <submittedName>
        <fullName evidence="9">PTS system fructose subfamily IIA component</fullName>
    </submittedName>
</protein>
<keyword evidence="10" id="KW-1185">Reference proteome</keyword>
<dbReference type="GO" id="GO:0016301">
    <property type="term" value="F:kinase activity"/>
    <property type="evidence" value="ECO:0007669"/>
    <property type="project" value="UniProtKB-KW"/>
</dbReference>
<evidence type="ECO:0000256" key="6">
    <source>
        <dbReference type="ARBA" id="ARBA00022683"/>
    </source>
</evidence>
<dbReference type="PROSITE" id="PS51096">
    <property type="entry name" value="PTS_EIIA_TYPE_4"/>
    <property type="match status" value="1"/>
</dbReference>
<keyword evidence="3" id="KW-0963">Cytoplasm</keyword>
<feature type="domain" description="PTS EIIA type-4" evidence="8">
    <location>
        <begin position="41"/>
        <end position="162"/>
    </location>
</feature>
<gene>
    <name evidence="9" type="ORF">Desaf_3165</name>
</gene>